<evidence type="ECO:0000313" key="3">
    <source>
        <dbReference type="EMBL" id="EMC96239.1"/>
    </source>
</evidence>
<dbReference type="RefSeq" id="XP_007676403.1">
    <property type="nucleotide sequence ID" value="XM_007678213.1"/>
</dbReference>
<evidence type="ECO:0000256" key="1">
    <source>
        <dbReference type="ARBA" id="ARBA00022574"/>
    </source>
</evidence>
<keyword evidence="1" id="KW-0853">WD repeat</keyword>
<name>M2NAR9_BAUPA</name>
<dbReference type="OMA" id="SSYDISM"/>
<evidence type="ECO:0008006" key="5">
    <source>
        <dbReference type="Google" id="ProtNLM"/>
    </source>
</evidence>
<reference evidence="3 4" key="1">
    <citation type="journal article" date="2012" name="PLoS Pathog.">
        <title>Diverse lifestyles and strategies of plant pathogenesis encoded in the genomes of eighteen Dothideomycetes fungi.</title>
        <authorList>
            <person name="Ohm R.A."/>
            <person name="Feau N."/>
            <person name="Henrissat B."/>
            <person name="Schoch C.L."/>
            <person name="Horwitz B.A."/>
            <person name="Barry K.W."/>
            <person name="Condon B.J."/>
            <person name="Copeland A.C."/>
            <person name="Dhillon B."/>
            <person name="Glaser F."/>
            <person name="Hesse C.N."/>
            <person name="Kosti I."/>
            <person name="LaButti K."/>
            <person name="Lindquist E.A."/>
            <person name="Lucas S."/>
            <person name="Salamov A.A."/>
            <person name="Bradshaw R.E."/>
            <person name="Ciuffetti L."/>
            <person name="Hamelin R.C."/>
            <person name="Kema G.H.J."/>
            <person name="Lawrence C."/>
            <person name="Scott J.A."/>
            <person name="Spatafora J.W."/>
            <person name="Turgeon B.G."/>
            <person name="de Wit P.J.G.M."/>
            <person name="Zhong S."/>
            <person name="Goodwin S.B."/>
            <person name="Grigoriev I.V."/>
        </authorList>
    </citation>
    <scope>NUCLEOTIDE SEQUENCE [LARGE SCALE GENOMIC DNA]</scope>
    <source>
        <strain evidence="3 4">UAMH 10762</strain>
    </source>
</reference>
<evidence type="ECO:0000256" key="2">
    <source>
        <dbReference type="ARBA" id="ARBA00022737"/>
    </source>
</evidence>
<dbReference type="InterPro" id="IPR036322">
    <property type="entry name" value="WD40_repeat_dom_sf"/>
</dbReference>
<dbReference type="HOGENOM" id="CLU_029545_1_0_1"/>
<dbReference type="Proteomes" id="UP000011761">
    <property type="component" value="Unassembled WGS sequence"/>
</dbReference>
<proteinExistence type="predicted"/>
<protein>
    <recommendedName>
        <fullName evidence="5">Myocyte-specific enhancer factor 2d</fullName>
    </recommendedName>
</protein>
<keyword evidence="2" id="KW-0677">Repeat</keyword>
<dbReference type="PANTHER" id="PTHR44472:SF1">
    <property type="entry name" value="DDB1 AND CUL4 ASSOCIATED FACTOR 4"/>
    <property type="match status" value="1"/>
</dbReference>
<dbReference type="STRING" id="717646.M2NAR9"/>
<dbReference type="Gene3D" id="2.130.10.10">
    <property type="entry name" value="YVTN repeat-like/Quinoprotein amine dehydrogenase"/>
    <property type="match status" value="1"/>
</dbReference>
<dbReference type="AlphaFoldDB" id="M2NAR9"/>
<dbReference type="KEGG" id="bcom:BAUCODRAFT_467715"/>
<sequence>MNLGSIPGYYYDAEKQKYFKVQADHVVPTGAKYAHSEVKREQRQSKKRKVVTLQQERRLKQTVQRARMHDSLTALGLRSELGLREITGVLADRDAAFVANLRPRRRRVWVPTAGCRIAGTVQDFQTFHRTQNVIAYSNQHYGTSVFFVEGPPYKDSSKVGSSGQTVNQRINSWPCIAFNSSLVNLHVVPPDRPIYPHGTEGETPLLIAVAREPKSPGNVYLGGPHTSQSMFRLGELASWLWASSLHPATLQLAVSGSDDVFILDTATASVAHCLDIPYESRDIAWLNRNTVAFGTQPWSPERMKPSQKAKVSEKYALALWDLRSHGQSFRFLHALPLTGIRMPDKEESNVQILVSDNRRIDLYDTRMAKSPLLGFDHTHQGPQIELDVSPNGDLVAALDVGQVVQTYSLRSGRHVEALPQPQSHDTAMMTKLRWNTRSPGEVPSLQACQGGSIVEWSWSPTEEDAEDC</sequence>
<dbReference type="InterPro" id="IPR052254">
    <property type="entry name" value="CUL4-DDB1_E3_ligase_receptor"/>
</dbReference>
<dbReference type="SUPFAM" id="SSF50978">
    <property type="entry name" value="WD40 repeat-like"/>
    <property type="match status" value="1"/>
</dbReference>
<dbReference type="InterPro" id="IPR015943">
    <property type="entry name" value="WD40/YVTN_repeat-like_dom_sf"/>
</dbReference>
<dbReference type="OrthoDB" id="128867at2759"/>
<organism evidence="3 4">
    <name type="scientific">Baudoinia panamericana (strain UAMH 10762)</name>
    <name type="common">Angels' share fungus</name>
    <name type="synonym">Baudoinia compniacensis (strain UAMH 10762)</name>
    <dbReference type="NCBI Taxonomy" id="717646"/>
    <lineage>
        <taxon>Eukaryota</taxon>
        <taxon>Fungi</taxon>
        <taxon>Dikarya</taxon>
        <taxon>Ascomycota</taxon>
        <taxon>Pezizomycotina</taxon>
        <taxon>Dothideomycetes</taxon>
        <taxon>Dothideomycetidae</taxon>
        <taxon>Mycosphaerellales</taxon>
        <taxon>Teratosphaeriaceae</taxon>
        <taxon>Baudoinia</taxon>
    </lineage>
</organism>
<dbReference type="GeneID" id="19114628"/>
<keyword evidence="4" id="KW-1185">Reference proteome</keyword>
<dbReference type="PANTHER" id="PTHR44472">
    <property type="entry name" value="DDB1- AND CUL4-ASSOCIATED FACTOR 4-RELATED"/>
    <property type="match status" value="1"/>
</dbReference>
<dbReference type="EMBL" id="KB445555">
    <property type="protein sequence ID" value="EMC96239.1"/>
    <property type="molecule type" value="Genomic_DNA"/>
</dbReference>
<gene>
    <name evidence="3" type="ORF">BAUCODRAFT_467715</name>
</gene>
<dbReference type="GO" id="GO:0080008">
    <property type="term" value="C:Cul4-RING E3 ubiquitin ligase complex"/>
    <property type="evidence" value="ECO:0007669"/>
    <property type="project" value="TreeGrafter"/>
</dbReference>
<accession>M2NAR9</accession>
<evidence type="ECO:0000313" key="4">
    <source>
        <dbReference type="Proteomes" id="UP000011761"/>
    </source>
</evidence>
<dbReference type="eggNOG" id="KOG2695">
    <property type="taxonomic scope" value="Eukaryota"/>
</dbReference>